<evidence type="ECO:0000256" key="3">
    <source>
        <dbReference type="ARBA" id="ARBA00022989"/>
    </source>
</evidence>
<keyword evidence="2 5" id="KW-0812">Transmembrane</keyword>
<dbReference type="InterPro" id="IPR000620">
    <property type="entry name" value="EamA_dom"/>
</dbReference>
<dbReference type="AlphaFoldDB" id="A0A3S2UYA0"/>
<gene>
    <name evidence="7" type="ORF">EOD73_03305</name>
</gene>
<dbReference type="EMBL" id="SACM01000001">
    <property type="protein sequence ID" value="RVT88048.1"/>
    <property type="molecule type" value="Genomic_DNA"/>
</dbReference>
<feature type="transmembrane region" description="Helical" evidence="5">
    <location>
        <begin position="181"/>
        <end position="201"/>
    </location>
</feature>
<reference evidence="7 8" key="1">
    <citation type="submission" date="2019-01" db="EMBL/GenBank/DDBJ databases">
        <authorList>
            <person name="Chen W.-M."/>
        </authorList>
    </citation>
    <scope>NUCLEOTIDE SEQUENCE [LARGE SCALE GENOMIC DNA]</scope>
    <source>
        <strain evidence="7 8">CCP-18</strain>
    </source>
</reference>
<dbReference type="InterPro" id="IPR050638">
    <property type="entry name" value="AA-Vitamin_Transporters"/>
</dbReference>
<evidence type="ECO:0000256" key="2">
    <source>
        <dbReference type="ARBA" id="ARBA00022692"/>
    </source>
</evidence>
<feature type="transmembrane region" description="Helical" evidence="5">
    <location>
        <begin position="7"/>
        <end position="25"/>
    </location>
</feature>
<dbReference type="OrthoDB" id="9810556at2"/>
<feature type="domain" description="EamA" evidence="6">
    <location>
        <begin position="152"/>
        <end position="284"/>
    </location>
</feature>
<feature type="transmembrane region" description="Helical" evidence="5">
    <location>
        <begin position="213"/>
        <end position="231"/>
    </location>
</feature>
<feature type="transmembrane region" description="Helical" evidence="5">
    <location>
        <begin position="243"/>
        <end position="262"/>
    </location>
</feature>
<keyword evidence="8" id="KW-1185">Reference proteome</keyword>
<sequence length="294" mass="31204">MKPADLAELLALAAIWGASFLFMRWGAPEFGALSLAWLRVLLASLALLPLLAWRQGGGSLALMRQHWRPLLLMSFANSALPFALFAYAALHLPAGLSSILNATVPMWGALVAWVWLGQAPTAWRLLGLAVGFGGVVLLVWAKTGLSGDARFWAVLACLLATLNYAVAAMATKRWLGDLPPLAVATGSQLGAAAWLLVPGWWAWPAVMPGPSAWGSLLALALLCTGVAYILYFRLMTRVGPTNAITVTFLIPVFAVIWGALFLGEPLTLPMLGGGLLVLAGTAMALGLWPRRSPT</sequence>
<keyword evidence="3 5" id="KW-1133">Transmembrane helix</keyword>
<name>A0A3S2UYA0_9BURK</name>
<dbReference type="Proteomes" id="UP000288587">
    <property type="component" value="Unassembled WGS sequence"/>
</dbReference>
<dbReference type="PANTHER" id="PTHR32322:SF9">
    <property type="entry name" value="AMINO-ACID METABOLITE EFFLUX PUMP-RELATED"/>
    <property type="match status" value="1"/>
</dbReference>
<dbReference type="GO" id="GO:0016020">
    <property type="term" value="C:membrane"/>
    <property type="evidence" value="ECO:0007669"/>
    <property type="project" value="UniProtKB-SubCell"/>
</dbReference>
<dbReference type="PANTHER" id="PTHR32322">
    <property type="entry name" value="INNER MEMBRANE TRANSPORTER"/>
    <property type="match status" value="1"/>
</dbReference>
<evidence type="ECO:0000256" key="5">
    <source>
        <dbReference type="SAM" id="Phobius"/>
    </source>
</evidence>
<evidence type="ECO:0000256" key="1">
    <source>
        <dbReference type="ARBA" id="ARBA00004141"/>
    </source>
</evidence>
<keyword evidence="4 5" id="KW-0472">Membrane</keyword>
<feature type="transmembrane region" description="Helical" evidence="5">
    <location>
        <begin position="123"/>
        <end position="143"/>
    </location>
</feature>
<organism evidence="7 8">
    <name type="scientific">Inhella crocodyli</name>
    <dbReference type="NCBI Taxonomy" id="2499851"/>
    <lineage>
        <taxon>Bacteria</taxon>
        <taxon>Pseudomonadati</taxon>
        <taxon>Pseudomonadota</taxon>
        <taxon>Betaproteobacteria</taxon>
        <taxon>Burkholderiales</taxon>
        <taxon>Sphaerotilaceae</taxon>
        <taxon>Inhella</taxon>
    </lineage>
</organism>
<dbReference type="RefSeq" id="WP_127680826.1">
    <property type="nucleotide sequence ID" value="NZ_SACM01000001.1"/>
</dbReference>
<accession>A0A3S2UYA0</accession>
<feature type="transmembrane region" description="Helical" evidence="5">
    <location>
        <begin position="31"/>
        <end position="50"/>
    </location>
</feature>
<dbReference type="Pfam" id="PF00892">
    <property type="entry name" value="EamA"/>
    <property type="match status" value="2"/>
</dbReference>
<feature type="transmembrane region" description="Helical" evidence="5">
    <location>
        <begin position="70"/>
        <end position="90"/>
    </location>
</feature>
<evidence type="ECO:0000313" key="8">
    <source>
        <dbReference type="Proteomes" id="UP000288587"/>
    </source>
</evidence>
<evidence type="ECO:0000313" key="7">
    <source>
        <dbReference type="EMBL" id="RVT88048.1"/>
    </source>
</evidence>
<feature type="transmembrane region" description="Helical" evidence="5">
    <location>
        <begin position="268"/>
        <end position="288"/>
    </location>
</feature>
<dbReference type="InterPro" id="IPR037185">
    <property type="entry name" value="EmrE-like"/>
</dbReference>
<protein>
    <submittedName>
        <fullName evidence="7">DMT family transporter</fullName>
    </submittedName>
</protein>
<dbReference type="SUPFAM" id="SSF103481">
    <property type="entry name" value="Multidrug resistance efflux transporter EmrE"/>
    <property type="match status" value="2"/>
</dbReference>
<comment type="subcellular location">
    <subcellularLocation>
        <location evidence="1">Membrane</location>
        <topology evidence="1">Multi-pass membrane protein</topology>
    </subcellularLocation>
</comment>
<feature type="transmembrane region" description="Helical" evidence="5">
    <location>
        <begin position="96"/>
        <end position="116"/>
    </location>
</feature>
<proteinExistence type="predicted"/>
<comment type="caution">
    <text evidence="7">The sequence shown here is derived from an EMBL/GenBank/DDBJ whole genome shotgun (WGS) entry which is preliminary data.</text>
</comment>
<evidence type="ECO:0000259" key="6">
    <source>
        <dbReference type="Pfam" id="PF00892"/>
    </source>
</evidence>
<feature type="domain" description="EamA" evidence="6">
    <location>
        <begin position="10"/>
        <end position="139"/>
    </location>
</feature>
<feature type="transmembrane region" description="Helical" evidence="5">
    <location>
        <begin position="149"/>
        <end position="169"/>
    </location>
</feature>
<evidence type="ECO:0000256" key="4">
    <source>
        <dbReference type="ARBA" id="ARBA00023136"/>
    </source>
</evidence>